<gene>
    <name evidence="2" type="ORF">UFOVP7_22</name>
</gene>
<protein>
    <submittedName>
        <fullName evidence="2">Uncharacterized protein</fullName>
    </submittedName>
</protein>
<organism evidence="2">
    <name type="scientific">uncultured Caudovirales phage</name>
    <dbReference type="NCBI Taxonomy" id="2100421"/>
    <lineage>
        <taxon>Viruses</taxon>
        <taxon>Duplodnaviria</taxon>
        <taxon>Heunggongvirae</taxon>
        <taxon>Uroviricota</taxon>
        <taxon>Caudoviricetes</taxon>
        <taxon>Peduoviridae</taxon>
        <taxon>Maltschvirus</taxon>
        <taxon>Maltschvirus maltsch</taxon>
    </lineage>
</organism>
<feature type="region of interest" description="Disordered" evidence="1">
    <location>
        <begin position="29"/>
        <end position="100"/>
    </location>
</feature>
<dbReference type="EMBL" id="LR796141">
    <property type="protein sequence ID" value="CAB4121036.1"/>
    <property type="molecule type" value="Genomic_DNA"/>
</dbReference>
<sequence>MIQIKLSFATFDEAIQFLSDRGLKHDPIVEKTTSAIGESQDAPQEPIKKTRSKKSSVVGNAQPEVASNAGSIGEVPSRGPLPSDDTDVAEGDTTVTAAPQPIVNADAVREALKEYNGKHGMDKARELLKEFGAARITELKESDYADFIEAASVAV</sequence>
<evidence type="ECO:0000256" key="1">
    <source>
        <dbReference type="SAM" id="MobiDB-lite"/>
    </source>
</evidence>
<evidence type="ECO:0000313" key="2">
    <source>
        <dbReference type="EMBL" id="CAB4121036.1"/>
    </source>
</evidence>
<name>A0A6J5KIP6_9CAUD</name>
<proteinExistence type="predicted"/>
<reference evidence="2" key="1">
    <citation type="submission" date="2020-04" db="EMBL/GenBank/DDBJ databases">
        <authorList>
            <person name="Chiriac C."/>
            <person name="Salcher M."/>
            <person name="Ghai R."/>
            <person name="Kavagutti S V."/>
        </authorList>
    </citation>
    <scope>NUCLEOTIDE SEQUENCE</scope>
</reference>
<accession>A0A6J5KIP6</accession>